<reference evidence="2" key="1">
    <citation type="submission" date="2021-01" db="UniProtKB">
        <authorList>
            <consortium name="EnsemblPlants"/>
        </authorList>
    </citation>
    <scope>IDENTIFICATION</scope>
</reference>
<feature type="compositionally biased region" description="Polar residues" evidence="1">
    <location>
        <begin position="1125"/>
        <end position="1135"/>
    </location>
</feature>
<dbReference type="Proteomes" id="UP000594263">
    <property type="component" value="Unplaced"/>
</dbReference>
<dbReference type="GO" id="GO:0006405">
    <property type="term" value="P:RNA export from nucleus"/>
    <property type="evidence" value="ECO:0007669"/>
    <property type="project" value="InterPro"/>
</dbReference>
<dbReference type="PANTHER" id="PTHR34418:SF3">
    <property type="entry name" value="NUCLEAR PORE COMPLEX PROTEIN NUP214"/>
    <property type="match status" value="1"/>
</dbReference>
<dbReference type="InterPro" id="IPR015943">
    <property type="entry name" value="WD40/YVTN_repeat-like_dom_sf"/>
</dbReference>
<dbReference type="Gene3D" id="2.130.10.10">
    <property type="entry name" value="YVTN repeat-like/Quinoprotein amine dehydrogenase"/>
    <property type="match status" value="1"/>
</dbReference>
<feature type="region of interest" description="Disordered" evidence="1">
    <location>
        <begin position="1161"/>
        <end position="1184"/>
    </location>
</feature>
<feature type="compositionally biased region" description="Basic and acidic residues" evidence="1">
    <location>
        <begin position="975"/>
        <end position="989"/>
    </location>
</feature>
<dbReference type="InterPro" id="IPR044694">
    <property type="entry name" value="NUP214"/>
</dbReference>
<dbReference type="GO" id="GO:0009793">
    <property type="term" value="P:embryo development ending in seed dormancy"/>
    <property type="evidence" value="ECO:0007669"/>
    <property type="project" value="EnsemblPlants"/>
</dbReference>
<feature type="region of interest" description="Disordered" evidence="1">
    <location>
        <begin position="1365"/>
        <end position="1385"/>
    </location>
</feature>
<feature type="region of interest" description="Disordered" evidence="1">
    <location>
        <begin position="1256"/>
        <end position="1306"/>
    </location>
</feature>
<dbReference type="EnsemblPlants" id="Kaladp0037s0227.1.v1.1">
    <property type="protein sequence ID" value="Kaladp0037s0227.1.v1.1"/>
    <property type="gene ID" value="Kaladp0037s0227.v1.1"/>
</dbReference>
<dbReference type="OMA" id="KWVKESA"/>
<evidence type="ECO:0000256" key="1">
    <source>
        <dbReference type="SAM" id="MobiDB-lite"/>
    </source>
</evidence>
<feature type="region of interest" description="Disordered" evidence="1">
    <location>
        <begin position="1542"/>
        <end position="1563"/>
    </location>
</feature>
<sequence length="1563" mass="166148">MAESACRMIELDDVSEADRIESDEYIFDKIGASVSLAPGDSPFDPYALPSQPLVVSERLQLLFVAHSDGFLVARTKDVIDSAKEVKEKGSGPSLKELCVVDVLIGKVNIVALSRDSETVAASVGGDIHFFLVNSLLNKDQTPHYSCSLGESEYVKDMKWTIRTGKSYIVLSNNGKLYHGVVGGHLQHVLDNVDAVEWSVNQSLIALARKNVLSILSHDFKETFSMSLCFDSWTDSANDDYTMKVDSIRWDRPDCIILGCFQVTSDGTEEDYLVHAISVKRGRFLTDTLSEPILSSFSELFTGIIDDIVPFGTGPYLFLSYVKQCELGIVANKKSTDRHINLIGWSNGDLNSEVAIIDLKLDKWAPRVPLQDNGDDNLVVGLCVDKASLSEKIRFQRGVDDPKELSPFCVIFCLTLEGKVIMFHLASVSDTSTVHQGTLFSDEDTTTGTSDVRHDNLKVDSETEQPRLKGAVLGFQSNKGNAFGLTEAKSLGAETHEPAMQHIRPLLEQNQVTPTKFANMSLPKTEWDKSLGTLSRGDQGIKGGLKLISSNNMGAQPSNAASESSFYDSYSLISNADFKKGADSGSTAVGKSGISFTNNCPKDPGGGSPFSFPSNNQIHKDATNDPTTDCRDIKGDSVLQHSSFKDASTSTSTLQPTSKIVSSGGPQVSPKIEALPSVRASQKLFQQQTMPDTRFQSEVGKYGARPLSGKLTSEASISKGSINIKDMTEQLDRLLKGIEETGGFLDSTAGQTNSAEALRHGLEALSGECKTWKGIMKERLEVVQDLLNKTVQVIARKTYTESIVKQSSDTQYWDLWDRQRLGSELEMKRRKIIKMHQEMTNQLIQLEMHFNNLELNKFGEKGGANVSQRGFQSRLREPRHAQSLNSLQNTMNSQLVVAEQLSRCLSEQLALLNIDSPCPKQQTVKRDLFKTIGLPLDAASSDSPGYTVQEKHSVPSSSACVKNQSRRNKATGFKNPEPETARRRRESLDRSRVVFEPPKTTVKRTMLRESMNAEIEKSLSISRMLEGSASSLQKERRTSSALYSSQSRALQDNLTDEDSKSSTPMFKWVNNDEGKWQTEGTVSPARTSLHPSYPSISSVPLFGEISTEAPGKVISERAVVRGRSGNGLSDTKSSPPADTKDGRMNLDTLNNTSSLISALHAKEKSLDRPTTLENSTMSGKRSGTQSAPVFVAPKVPVLGGKTLDFGGGSSQSQPGIGVFSPALTASSSATSLFSSVSSLSAASSVFPLSSDRKSSSVSDAFLSKPSSSQVEQPFTTTNGSVSMEKTEVSGNAGAQEDEMEEEAPETSLAAELTLGRPDGFGLGSTSAQAAAAPKINPFGGSLGSVSAIPAGSPFSLSSSGGELFRPASFSFSPPQSQPTPSQPATNSFFGGFGSATKPVGFQPEANQAPSVGGFGQPAQVGQGQQALGSVLGSFGQSRQIGIGQPANSFAPASGFGSGFTGSQSAGGFANAASKPGGFAALASNSGGFAGAAASSGGFAGAAAPAAGAGFGGFAGAAAPTAGAGFGGFAGAAGGGGFGQQGSSFSAFGGTGAQPPSQLFTQMRK</sequence>
<dbReference type="PANTHER" id="PTHR34418">
    <property type="entry name" value="NUCLEAR PORE COMPLEX PROTEIN NUP214 ISOFORM X1"/>
    <property type="match status" value="1"/>
</dbReference>
<accession>A0A7N0THU9</accession>
<dbReference type="Gramene" id="Kaladp0037s0227.1.v1.1">
    <property type="protein sequence ID" value="Kaladp0037s0227.1.v1.1"/>
    <property type="gene ID" value="Kaladp0037s0227.v1.1"/>
</dbReference>
<feature type="compositionally biased region" description="Basic and acidic residues" evidence="1">
    <location>
        <begin position="617"/>
        <end position="629"/>
    </location>
</feature>
<feature type="region of interest" description="Disordered" evidence="1">
    <location>
        <begin position="1028"/>
        <end position="1067"/>
    </location>
</feature>
<protein>
    <recommendedName>
        <fullName evidence="4">Nuclear pore complex protein NUP214</fullName>
    </recommendedName>
</protein>
<feature type="compositionally biased region" description="Polar residues" evidence="1">
    <location>
        <begin position="1170"/>
        <end position="1184"/>
    </location>
</feature>
<name>A0A7N0THU9_KALFE</name>
<feature type="region of interest" description="Disordered" evidence="1">
    <location>
        <begin position="599"/>
        <end position="629"/>
    </location>
</feature>
<feature type="compositionally biased region" description="Polar residues" evidence="1">
    <location>
        <begin position="953"/>
        <end position="962"/>
    </location>
</feature>
<feature type="compositionally biased region" description="Polar residues" evidence="1">
    <location>
        <begin position="1552"/>
        <end position="1563"/>
    </location>
</feature>
<dbReference type="SUPFAM" id="SSF117289">
    <property type="entry name" value="Nucleoporin domain"/>
    <property type="match status" value="1"/>
</dbReference>
<proteinExistence type="predicted"/>
<keyword evidence="3" id="KW-1185">Reference proteome</keyword>
<feature type="region of interest" description="Disordered" evidence="1">
    <location>
        <begin position="643"/>
        <end position="668"/>
    </location>
</feature>
<evidence type="ECO:0000313" key="2">
    <source>
        <dbReference type="EnsemblPlants" id="Kaladp0037s0227.1.v1.1"/>
    </source>
</evidence>
<feature type="region of interest" description="Disordered" evidence="1">
    <location>
        <begin position="1120"/>
        <end position="1145"/>
    </location>
</feature>
<evidence type="ECO:0008006" key="4">
    <source>
        <dbReference type="Google" id="ProtNLM"/>
    </source>
</evidence>
<dbReference type="GO" id="GO:0017056">
    <property type="term" value="F:structural constituent of nuclear pore"/>
    <property type="evidence" value="ECO:0007669"/>
    <property type="project" value="InterPro"/>
</dbReference>
<feature type="compositionally biased region" description="Polar residues" evidence="1">
    <location>
        <begin position="1038"/>
        <end position="1052"/>
    </location>
</feature>
<organism evidence="2 3">
    <name type="scientific">Kalanchoe fedtschenkoi</name>
    <name type="common">Lavender scallops</name>
    <name type="synonym">South American air plant</name>
    <dbReference type="NCBI Taxonomy" id="63787"/>
    <lineage>
        <taxon>Eukaryota</taxon>
        <taxon>Viridiplantae</taxon>
        <taxon>Streptophyta</taxon>
        <taxon>Embryophyta</taxon>
        <taxon>Tracheophyta</taxon>
        <taxon>Spermatophyta</taxon>
        <taxon>Magnoliopsida</taxon>
        <taxon>eudicotyledons</taxon>
        <taxon>Gunneridae</taxon>
        <taxon>Pentapetalae</taxon>
        <taxon>Saxifragales</taxon>
        <taxon>Crassulaceae</taxon>
        <taxon>Kalanchoe</taxon>
    </lineage>
</organism>
<dbReference type="GO" id="GO:0010070">
    <property type="term" value="P:zygote asymmetric cell division"/>
    <property type="evidence" value="ECO:0007669"/>
    <property type="project" value="EnsemblPlants"/>
</dbReference>
<feature type="compositionally biased region" description="Polar residues" evidence="1">
    <location>
        <begin position="1263"/>
        <end position="1282"/>
    </location>
</feature>
<feature type="region of interest" description="Disordered" evidence="1">
    <location>
        <begin position="939"/>
        <end position="989"/>
    </location>
</feature>
<feature type="compositionally biased region" description="Acidic residues" evidence="1">
    <location>
        <begin position="1294"/>
        <end position="1303"/>
    </location>
</feature>
<feature type="compositionally biased region" description="Polar residues" evidence="1">
    <location>
        <begin position="643"/>
        <end position="665"/>
    </location>
</feature>
<evidence type="ECO:0000313" key="3">
    <source>
        <dbReference type="Proteomes" id="UP000594263"/>
    </source>
</evidence>